<sequence>MAQLQPPAVQSLIPEIVLAIVKIALEDVEDVHLFPWPRYRDKIRPELNRLRRISRHWNDVITGCPTLWKDVRMDLRCKDTTLALEAEYHRFRLCVGRCNNLSQNLYLISPGAEDYGSQSRDDEDDFEFDVGDWMDYVERPGLVQLILSSAKWRDVHVVLENYVIFAWDILCRQSYPHKTWEWLEALTLESEERIDLPESGRIHCSDIILVAENFPALRQVTLNFTQYSLKPWNFLWGQLTKLTLQNFVDSFRTYLDILGQCKKLEEFHLTVGEAYIVDSEQSPLAITLPYLRKLSLKINVAFDIVEEFINRLTLPALERFTLAFHESSERHTFGQDPFISPLLDLVRRSRCSLLHLSLESLKVDEALFSQLLVSSPSLQCLLFADTLKDIGGTILLHGGVVPEPMGIEELKEEGWNVDVVYWAPSRW</sequence>
<protein>
    <recommendedName>
        <fullName evidence="3">F-box domain-containing protein</fullName>
    </recommendedName>
</protein>
<dbReference type="Gene3D" id="3.80.10.10">
    <property type="entry name" value="Ribonuclease Inhibitor"/>
    <property type="match status" value="1"/>
</dbReference>
<dbReference type="OrthoDB" id="10343567at2759"/>
<organism evidence="1 2">
    <name type="scientific">Ephemerocybe angulata</name>
    <dbReference type="NCBI Taxonomy" id="980116"/>
    <lineage>
        <taxon>Eukaryota</taxon>
        <taxon>Fungi</taxon>
        <taxon>Dikarya</taxon>
        <taxon>Basidiomycota</taxon>
        <taxon>Agaricomycotina</taxon>
        <taxon>Agaricomycetes</taxon>
        <taxon>Agaricomycetidae</taxon>
        <taxon>Agaricales</taxon>
        <taxon>Agaricineae</taxon>
        <taxon>Psathyrellaceae</taxon>
        <taxon>Ephemerocybe</taxon>
    </lineage>
</organism>
<dbReference type="AlphaFoldDB" id="A0A8H6IJT2"/>
<keyword evidence="2" id="KW-1185">Reference proteome</keyword>
<accession>A0A8H6IJT2</accession>
<evidence type="ECO:0000313" key="1">
    <source>
        <dbReference type="EMBL" id="KAF6765788.1"/>
    </source>
</evidence>
<evidence type="ECO:0000313" key="2">
    <source>
        <dbReference type="Proteomes" id="UP000521943"/>
    </source>
</evidence>
<name>A0A8H6IJT2_9AGAR</name>
<dbReference type="Proteomes" id="UP000521943">
    <property type="component" value="Unassembled WGS sequence"/>
</dbReference>
<dbReference type="InterPro" id="IPR032675">
    <property type="entry name" value="LRR_dom_sf"/>
</dbReference>
<evidence type="ECO:0008006" key="3">
    <source>
        <dbReference type="Google" id="ProtNLM"/>
    </source>
</evidence>
<gene>
    <name evidence="1" type="ORF">DFP72DRAFT_1039512</name>
</gene>
<comment type="caution">
    <text evidence="1">The sequence shown here is derived from an EMBL/GenBank/DDBJ whole genome shotgun (WGS) entry which is preliminary data.</text>
</comment>
<dbReference type="EMBL" id="JACGCI010000002">
    <property type="protein sequence ID" value="KAF6765788.1"/>
    <property type="molecule type" value="Genomic_DNA"/>
</dbReference>
<reference evidence="1 2" key="1">
    <citation type="submission" date="2020-07" db="EMBL/GenBank/DDBJ databases">
        <title>Comparative genomics of pyrophilous fungi reveals a link between fire events and developmental genes.</title>
        <authorList>
            <consortium name="DOE Joint Genome Institute"/>
            <person name="Steindorff A.S."/>
            <person name="Carver A."/>
            <person name="Calhoun S."/>
            <person name="Stillman K."/>
            <person name="Liu H."/>
            <person name="Lipzen A."/>
            <person name="Pangilinan J."/>
            <person name="Labutti K."/>
            <person name="Bruns T.D."/>
            <person name="Grigoriev I.V."/>
        </authorList>
    </citation>
    <scope>NUCLEOTIDE SEQUENCE [LARGE SCALE GENOMIC DNA]</scope>
    <source>
        <strain evidence="1 2">CBS 144469</strain>
    </source>
</reference>
<dbReference type="SUPFAM" id="SSF52047">
    <property type="entry name" value="RNI-like"/>
    <property type="match status" value="1"/>
</dbReference>
<proteinExistence type="predicted"/>